<dbReference type="AlphaFoldDB" id="A0A6V7V5R3"/>
<organism evidence="1 2">
    <name type="scientific">Meloidogyne enterolobii</name>
    <name type="common">Root-knot nematode worm</name>
    <name type="synonym">Meloidogyne mayaguensis</name>
    <dbReference type="NCBI Taxonomy" id="390850"/>
    <lineage>
        <taxon>Eukaryota</taxon>
        <taxon>Metazoa</taxon>
        <taxon>Ecdysozoa</taxon>
        <taxon>Nematoda</taxon>
        <taxon>Chromadorea</taxon>
        <taxon>Rhabditida</taxon>
        <taxon>Tylenchina</taxon>
        <taxon>Tylenchomorpha</taxon>
        <taxon>Tylenchoidea</taxon>
        <taxon>Meloidogynidae</taxon>
        <taxon>Meloidogyninae</taxon>
        <taxon>Meloidogyne</taxon>
    </lineage>
</organism>
<dbReference type="EMBL" id="CAJEWN010000155">
    <property type="protein sequence ID" value="CAD2169546.1"/>
    <property type="molecule type" value="Genomic_DNA"/>
</dbReference>
<dbReference type="OrthoDB" id="6484170at2759"/>
<evidence type="ECO:0000313" key="1">
    <source>
        <dbReference type="EMBL" id="CAD2169546.1"/>
    </source>
</evidence>
<name>A0A6V7V5R3_MELEN</name>
<protein>
    <submittedName>
        <fullName evidence="1">Uncharacterized protein</fullName>
    </submittedName>
</protein>
<comment type="caution">
    <text evidence="1">The sequence shown here is derived from an EMBL/GenBank/DDBJ whole genome shotgun (WGS) entry which is preliminary data.</text>
</comment>
<reference evidence="1 2" key="1">
    <citation type="submission" date="2020-08" db="EMBL/GenBank/DDBJ databases">
        <authorList>
            <person name="Koutsovoulos G."/>
            <person name="Danchin GJ E."/>
        </authorList>
    </citation>
    <scope>NUCLEOTIDE SEQUENCE [LARGE SCALE GENOMIC DNA]</scope>
</reference>
<evidence type="ECO:0000313" key="2">
    <source>
        <dbReference type="Proteomes" id="UP000580250"/>
    </source>
</evidence>
<proteinExistence type="predicted"/>
<gene>
    <name evidence="1" type="ORF">MENT_LOCUS20885</name>
</gene>
<dbReference type="Proteomes" id="UP000580250">
    <property type="component" value="Unassembled WGS sequence"/>
</dbReference>
<accession>A0A6V7V5R3</accession>
<sequence>MYEEGKKSLLAIRRQALISPSILIGRWQLKTEINRNEESDDC</sequence>